<gene>
    <name evidence="1" type="ORF">HMPREF9371_1762</name>
</gene>
<accession>G4CJH2</accession>
<evidence type="ECO:0000313" key="1">
    <source>
        <dbReference type="EMBL" id="EGY52023.1"/>
    </source>
</evidence>
<protein>
    <submittedName>
        <fullName evidence="1">Uncharacterized protein</fullName>
    </submittedName>
</protein>
<dbReference type="Proteomes" id="UP000003019">
    <property type="component" value="Unassembled WGS sequence"/>
</dbReference>
<dbReference type="RefSeq" id="WP_009119451.1">
    <property type="nucleotide sequence ID" value="NZ_JH164926.1"/>
</dbReference>
<proteinExistence type="predicted"/>
<keyword evidence="2" id="KW-1185">Reference proteome</keyword>
<comment type="caution">
    <text evidence="1">The sequence shown here is derived from an EMBL/GenBank/DDBJ whole genome shotgun (WGS) entry which is preliminary data.</text>
</comment>
<sequence length="137" mass="15507">MMTPKVNNTLIDGLQRTLAMRLPGHPPADAADGMFQAWIAAFDAAPIAWDDTRDVPRLERAFAVFWGQADKWPTPKMLMDCLPPVPPPPALEYRRTWTPEEIARNKQRLAGMLNELGEKMGKRQQFLMEGRDDDTSS</sequence>
<organism evidence="1 2">
    <name type="scientific">Neisseria shayeganii 871</name>
    <dbReference type="NCBI Taxonomy" id="1032488"/>
    <lineage>
        <taxon>Bacteria</taxon>
        <taxon>Pseudomonadati</taxon>
        <taxon>Pseudomonadota</taxon>
        <taxon>Betaproteobacteria</taxon>
        <taxon>Neisseriales</taxon>
        <taxon>Neisseriaceae</taxon>
        <taxon>Neisseria</taxon>
    </lineage>
</organism>
<dbReference type="AlphaFoldDB" id="G4CJH2"/>
<dbReference type="PATRIC" id="fig|1032488.3.peg.1669"/>
<evidence type="ECO:0000313" key="2">
    <source>
        <dbReference type="Proteomes" id="UP000003019"/>
    </source>
</evidence>
<dbReference type="EMBL" id="AGAY01000061">
    <property type="protein sequence ID" value="EGY52023.1"/>
    <property type="molecule type" value="Genomic_DNA"/>
</dbReference>
<reference evidence="1 2" key="1">
    <citation type="submission" date="2011-05" db="EMBL/GenBank/DDBJ databases">
        <authorList>
            <person name="Muzny D."/>
            <person name="Qin X."/>
            <person name="Deng J."/>
            <person name="Jiang H."/>
            <person name="Liu Y."/>
            <person name="Qu J."/>
            <person name="Song X.-Z."/>
            <person name="Zhang L."/>
            <person name="Thornton R."/>
            <person name="Coyle M."/>
            <person name="Francisco L."/>
            <person name="Jackson L."/>
            <person name="Javaid M."/>
            <person name="Korchina V."/>
            <person name="Kovar C."/>
            <person name="Mata R."/>
            <person name="Mathew T."/>
            <person name="Ngo R."/>
            <person name="Nguyen L."/>
            <person name="Nguyen N."/>
            <person name="Okwuonu G."/>
            <person name="Ongeri F."/>
            <person name="Pham C."/>
            <person name="Simmons D."/>
            <person name="Wilczek-Boney K."/>
            <person name="Hale W."/>
            <person name="Jakkamsetti A."/>
            <person name="Pham P."/>
            <person name="Ruth R."/>
            <person name="San Lucas F."/>
            <person name="Warren J."/>
            <person name="Zhang J."/>
            <person name="Zhao Z."/>
            <person name="Zhou C."/>
            <person name="Zhu D."/>
            <person name="Lee S."/>
            <person name="Bess C."/>
            <person name="Blankenburg K."/>
            <person name="Forbes L."/>
            <person name="Fu Q."/>
            <person name="Gubbala S."/>
            <person name="Hirani K."/>
            <person name="Jayaseelan J.C."/>
            <person name="Lara F."/>
            <person name="Munidasa M."/>
            <person name="Palculict T."/>
            <person name="Patil S."/>
            <person name="Pu L.-L."/>
            <person name="Saada N."/>
            <person name="Tang L."/>
            <person name="Weissenberger G."/>
            <person name="Zhu Y."/>
            <person name="Hemphill L."/>
            <person name="Shang Y."/>
            <person name="Youmans B."/>
            <person name="Ayvaz T."/>
            <person name="Ross M."/>
            <person name="Santibanez J."/>
            <person name="Aqrawi P."/>
            <person name="Gross S."/>
            <person name="Joshi V."/>
            <person name="Fowler G."/>
            <person name="Nazareth L."/>
            <person name="Reid J."/>
            <person name="Worley K."/>
            <person name="Petrosino J."/>
            <person name="Highlander S."/>
            <person name="Gibbs R."/>
        </authorList>
    </citation>
    <scope>NUCLEOTIDE SEQUENCE [LARGE SCALE GENOMIC DNA]</scope>
    <source>
        <strain evidence="1 2">871</strain>
    </source>
</reference>
<dbReference type="OrthoDB" id="8612489at2"/>
<dbReference type="HOGENOM" id="CLU_154547_0_0_4"/>
<dbReference type="STRING" id="1032488.HMPREF9371_1762"/>
<name>G4CJH2_9NEIS</name>